<dbReference type="STRING" id="706587.Desti_1675"/>
<dbReference type="HOGENOM" id="CLU_2665183_0_0_7"/>
<organism evidence="1 2">
    <name type="scientific">Desulfomonile tiedjei (strain ATCC 49306 / DSM 6799 / DCB-1)</name>
    <dbReference type="NCBI Taxonomy" id="706587"/>
    <lineage>
        <taxon>Bacteria</taxon>
        <taxon>Pseudomonadati</taxon>
        <taxon>Thermodesulfobacteriota</taxon>
        <taxon>Desulfomonilia</taxon>
        <taxon>Desulfomonilales</taxon>
        <taxon>Desulfomonilaceae</taxon>
        <taxon>Desulfomonile</taxon>
    </lineage>
</organism>
<dbReference type="Proteomes" id="UP000006055">
    <property type="component" value="Chromosome"/>
</dbReference>
<gene>
    <name evidence="1" type="ordered locus">Desti_1675</name>
</gene>
<accession>I4C495</accession>
<dbReference type="EMBL" id="CP003360">
    <property type="protein sequence ID" value="AFM24386.1"/>
    <property type="molecule type" value="Genomic_DNA"/>
</dbReference>
<proteinExistence type="predicted"/>
<dbReference type="KEGG" id="dti:Desti_1675"/>
<dbReference type="AlphaFoldDB" id="I4C495"/>
<name>I4C495_DESTA</name>
<reference evidence="2" key="1">
    <citation type="submission" date="2012-06" db="EMBL/GenBank/DDBJ databases">
        <title>Complete sequence of chromosome of Desulfomonile tiedjei DSM 6799.</title>
        <authorList>
            <person name="Lucas S."/>
            <person name="Copeland A."/>
            <person name="Lapidus A."/>
            <person name="Glavina del Rio T."/>
            <person name="Dalin E."/>
            <person name="Tice H."/>
            <person name="Bruce D."/>
            <person name="Goodwin L."/>
            <person name="Pitluck S."/>
            <person name="Peters L."/>
            <person name="Ovchinnikova G."/>
            <person name="Zeytun A."/>
            <person name="Lu M."/>
            <person name="Kyrpides N."/>
            <person name="Mavromatis K."/>
            <person name="Ivanova N."/>
            <person name="Brettin T."/>
            <person name="Detter J.C."/>
            <person name="Han C."/>
            <person name="Larimer F."/>
            <person name="Land M."/>
            <person name="Hauser L."/>
            <person name="Markowitz V."/>
            <person name="Cheng J.-F."/>
            <person name="Hugenholtz P."/>
            <person name="Woyke T."/>
            <person name="Wu D."/>
            <person name="Spring S."/>
            <person name="Schroeder M."/>
            <person name="Brambilla E."/>
            <person name="Klenk H.-P."/>
            <person name="Eisen J.A."/>
        </authorList>
    </citation>
    <scope>NUCLEOTIDE SEQUENCE [LARGE SCALE GENOMIC DNA]</scope>
    <source>
        <strain evidence="2">ATCC 49306 / DSM 6799 / DCB-1</strain>
    </source>
</reference>
<evidence type="ECO:0000313" key="2">
    <source>
        <dbReference type="Proteomes" id="UP000006055"/>
    </source>
</evidence>
<keyword evidence="2" id="KW-1185">Reference proteome</keyword>
<evidence type="ECO:0000313" key="1">
    <source>
        <dbReference type="EMBL" id="AFM24386.1"/>
    </source>
</evidence>
<protein>
    <submittedName>
        <fullName evidence="1">Uncharacterized protein</fullName>
    </submittedName>
</protein>
<sequence length="75" mass="7398">MKASALPTAIRDLDMAGTATVGVPRTRGMPALPGMTVTEAGSLPGTHKGCPYRCASGGILGTGTAVAPELLTESG</sequence>